<evidence type="ECO:0000313" key="2">
    <source>
        <dbReference type="Proteomes" id="UP000730482"/>
    </source>
</evidence>
<protein>
    <submittedName>
        <fullName evidence="1">STM4014 family protein</fullName>
    </submittedName>
</protein>
<sequence>MTVSHRPAVPLRFAVVGNPENRRVKLFAQAVREAGLQEPRVVPWLDVLRGDFGFRAGELARVDSPGEDAEVARLLRGSDEAVDMYRVEGTRQWYQGFTAVVAKLERAIDDAGAVRLFDQRDVATAFDKAATHRLLTEAGVPVPPEAGTDGSESAFIKIRHGSSASGVVALTVRGRHRRAVTSAEMVRTEAGIELYNSLKIRTYLRDQDIDDLLAALAVDGLHAERWVRKASIDGRDCDLRIVTVGGRATHAVLRTSTSPMTNLHLGGQRGDLAAFQAQIGEKRWLAVLELAEWAAACFPGTHCLGIDVLPGADGGADVDCIGEVNAYGDLLPNLMGLPGTPGEGVGTYGAQVRSLIGRFAP</sequence>
<gene>
    <name evidence="1" type="ORF">KGQ19_13045</name>
</gene>
<evidence type="ECO:0000313" key="1">
    <source>
        <dbReference type="EMBL" id="MBS2547793.1"/>
    </source>
</evidence>
<accession>A0ABS5KP07</accession>
<dbReference type="RefSeq" id="WP_212009372.1">
    <property type="nucleotide sequence ID" value="NZ_JAAFYZ010000035.1"/>
</dbReference>
<dbReference type="Proteomes" id="UP000730482">
    <property type="component" value="Unassembled WGS sequence"/>
</dbReference>
<proteinExistence type="predicted"/>
<dbReference type="Gene3D" id="3.30.470.20">
    <property type="entry name" value="ATP-grasp fold, B domain"/>
    <property type="match status" value="1"/>
</dbReference>
<dbReference type="InterPro" id="IPR047778">
    <property type="entry name" value="STM4014-like"/>
</dbReference>
<organism evidence="1 2">
    <name type="scientific">Catenulispora pinistramenti</name>
    <dbReference type="NCBI Taxonomy" id="2705254"/>
    <lineage>
        <taxon>Bacteria</taxon>
        <taxon>Bacillati</taxon>
        <taxon>Actinomycetota</taxon>
        <taxon>Actinomycetes</taxon>
        <taxon>Catenulisporales</taxon>
        <taxon>Catenulisporaceae</taxon>
        <taxon>Catenulispora</taxon>
    </lineage>
</organism>
<reference evidence="1 2" key="1">
    <citation type="submission" date="2020-02" db="EMBL/GenBank/DDBJ databases">
        <title>Acidophilic actinobacteria isolated from forest soil.</title>
        <authorList>
            <person name="Golinska P."/>
        </authorList>
    </citation>
    <scope>NUCLEOTIDE SEQUENCE [LARGE SCALE GENOMIC DNA]</scope>
    <source>
        <strain evidence="1 2">NL8</strain>
    </source>
</reference>
<comment type="caution">
    <text evidence="1">The sequence shown here is derived from an EMBL/GenBank/DDBJ whole genome shotgun (WGS) entry which is preliminary data.</text>
</comment>
<dbReference type="EMBL" id="JAAFYZ010000035">
    <property type="protein sequence ID" value="MBS2547793.1"/>
    <property type="molecule type" value="Genomic_DNA"/>
</dbReference>
<name>A0ABS5KP07_9ACTN</name>
<dbReference type="SUPFAM" id="SSF56059">
    <property type="entry name" value="Glutathione synthetase ATP-binding domain-like"/>
    <property type="match status" value="1"/>
</dbReference>
<keyword evidence="2" id="KW-1185">Reference proteome</keyword>
<dbReference type="NCBIfam" id="NF038074">
    <property type="entry name" value="fam_STM4014"/>
    <property type="match status" value="1"/>
</dbReference>